<sequence>MRRGIAELVFRRVAYVPLSRIKPSCSSILYRERFYSAKTYIHHISETEKQLISRFMGVTLSVTSRTRTVHSHFGVRSIPTCGLLGSPTTPTITVLDIFLSFSFSTFSNDK</sequence>
<name>A0A3P6DQ63_BRAOL</name>
<dbReference type="EMBL" id="LR031874">
    <property type="protein sequence ID" value="VDD24275.1"/>
    <property type="molecule type" value="Genomic_DNA"/>
</dbReference>
<protein>
    <submittedName>
        <fullName evidence="1">Uncharacterized protein</fullName>
    </submittedName>
</protein>
<gene>
    <name evidence="1" type="ORF">BOLC2T10055H</name>
</gene>
<reference evidence="1" key="1">
    <citation type="submission" date="2018-11" db="EMBL/GenBank/DDBJ databases">
        <authorList>
            <consortium name="Genoscope - CEA"/>
            <person name="William W."/>
        </authorList>
    </citation>
    <scope>NUCLEOTIDE SEQUENCE</scope>
</reference>
<dbReference type="AlphaFoldDB" id="A0A3P6DQ63"/>
<proteinExistence type="predicted"/>
<accession>A0A3P6DQ63</accession>
<evidence type="ECO:0000313" key="1">
    <source>
        <dbReference type="EMBL" id="VDD24275.1"/>
    </source>
</evidence>
<organism evidence="1">
    <name type="scientific">Brassica oleracea</name>
    <name type="common">Wild cabbage</name>
    <dbReference type="NCBI Taxonomy" id="3712"/>
    <lineage>
        <taxon>Eukaryota</taxon>
        <taxon>Viridiplantae</taxon>
        <taxon>Streptophyta</taxon>
        <taxon>Embryophyta</taxon>
        <taxon>Tracheophyta</taxon>
        <taxon>Spermatophyta</taxon>
        <taxon>Magnoliopsida</taxon>
        <taxon>eudicotyledons</taxon>
        <taxon>Gunneridae</taxon>
        <taxon>Pentapetalae</taxon>
        <taxon>rosids</taxon>
        <taxon>malvids</taxon>
        <taxon>Brassicales</taxon>
        <taxon>Brassicaceae</taxon>
        <taxon>Brassiceae</taxon>
        <taxon>Brassica</taxon>
    </lineage>
</organism>